<evidence type="ECO:0000313" key="9">
    <source>
        <dbReference type="EMBL" id="MDQ0305318.1"/>
    </source>
</evidence>
<dbReference type="Proteomes" id="UP001224682">
    <property type="component" value="Unassembled WGS sequence"/>
</dbReference>
<evidence type="ECO:0000313" key="10">
    <source>
        <dbReference type="Proteomes" id="UP001224682"/>
    </source>
</evidence>
<dbReference type="EC" id="1.16.3.1" evidence="7"/>
<feature type="domain" description="Ferritin-like diiron" evidence="8">
    <location>
        <begin position="1"/>
        <end position="145"/>
    </location>
</feature>
<dbReference type="EMBL" id="JAUSUI010000013">
    <property type="protein sequence ID" value="MDQ0305318.1"/>
    <property type="molecule type" value="Genomic_DNA"/>
</dbReference>
<keyword evidence="4" id="KW-0349">Heme</keyword>
<evidence type="ECO:0000256" key="6">
    <source>
        <dbReference type="ARBA" id="ARBA00023004"/>
    </source>
</evidence>
<keyword evidence="3 7" id="KW-0409">Iron storage</keyword>
<dbReference type="InterPro" id="IPR009040">
    <property type="entry name" value="Ferritin-like_diiron"/>
</dbReference>
<comment type="function">
    <text evidence="7">Iron-storage protein, whose ferroxidase center binds Fe(2+), oxidizes it using dioxygen to Fe(3+), and participates in the subsequent Fe(3+) oxide mineral core formation within the central cavity of the BFR protein shell.</text>
</comment>
<evidence type="ECO:0000256" key="5">
    <source>
        <dbReference type="ARBA" id="ARBA00022723"/>
    </source>
</evidence>
<dbReference type="SUPFAM" id="SSF47240">
    <property type="entry name" value="Ferritin-like"/>
    <property type="match status" value="1"/>
</dbReference>
<comment type="similarity">
    <text evidence="2 7">Belongs to the bacterioferritin family.</text>
</comment>
<proteinExistence type="inferred from homology"/>
<dbReference type="InterPro" id="IPR009078">
    <property type="entry name" value="Ferritin-like_SF"/>
</dbReference>
<keyword evidence="10" id="KW-1185">Reference proteome</keyword>
<dbReference type="Pfam" id="PF00210">
    <property type="entry name" value="Ferritin"/>
    <property type="match status" value="1"/>
</dbReference>
<evidence type="ECO:0000256" key="2">
    <source>
        <dbReference type="ARBA" id="ARBA00008093"/>
    </source>
</evidence>
<evidence type="ECO:0000256" key="4">
    <source>
        <dbReference type="ARBA" id="ARBA00022617"/>
    </source>
</evidence>
<evidence type="ECO:0000256" key="1">
    <source>
        <dbReference type="ARBA" id="ARBA00001970"/>
    </source>
</evidence>
<dbReference type="PRINTS" id="PR00601">
    <property type="entry name" value="BACFERRITIN"/>
</dbReference>
<comment type="caution">
    <text evidence="9">The sequence shown here is derived from an EMBL/GenBank/DDBJ whole genome shotgun (WGS) entry which is preliminary data.</text>
</comment>
<protein>
    <recommendedName>
        <fullName evidence="7">Bacterioferritin</fullName>
        <ecNumber evidence="7">1.16.3.1</ecNumber>
    </recommendedName>
</protein>
<dbReference type="Gene3D" id="1.20.1260.10">
    <property type="match status" value="1"/>
</dbReference>
<comment type="cofactor">
    <cofactor evidence="1">
        <name>heme b</name>
        <dbReference type="ChEBI" id="CHEBI:60344"/>
    </cofactor>
</comment>
<dbReference type="PANTHER" id="PTHR30295">
    <property type="entry name" value="BACTERIOFERRITIN"/>
    <property type="match status" value="1"/>
</dbReference>
<dbReference type="RefSeq" id="WP_307023256.1">
    <property type="nucleotide sequence ID" value="NZ_JAUSUI010000013.1"/>
</dbReference>
<accession>A0ABU0BJ82</accession>
<dbReference type="InterPro" id="IPR008331">
    <property type="entry name" value="Ferritin_DPS_dom"/>
</dbReference>
<keyword evidence="9" id="KW-0560">Oxidoreductase</keyword>
<dbReference type="PIRSF" id="PIRSF002560">
    <property type="entry name" value="Bacterioferritin"/>
    <property type="match status" value="1"/>
</dbReference>
<evidence type="ECO:0000259" key="8">
    <source>
        <dbReference type="PROSITE" id="PS50905"/>
    </source>
</evidence>
<reference evidence="9 10" key="1">
    <citation type="submission" date="2023-07" db="EMBL/GenBank/DDBJ databases">
        <title>Genomic Encyclopedia of Type Strains, Phase IV (KMG-IV): sequencing the most valuable type-strain genomes for metagenomic binning, comparative biology and taxonomic classification.</title>
        <authorList>
            <person name="Goeker M."/>
        </authorList>
    </citation>
    <scope>NUCLEOTIDE SEQUENCE [LARGE SCALE GENOMIC DNA]</scope>
    <source>
        <strain evidence="9 10">DSM 2457</strain>
    </source>
</reference>
<keyword evidence="5 7" id="KW-0479">Metal-binding</keyword>
<comment type="catalytic activity">
    <reaction evidence="7">
        <text>4 Fe(2+) + O2 + 4 H(+) = 4 Fe(3+) + 2 H2O</text>
        <dbReference type="Rhea" id="RHEA:11148"/>
        <dbReference type="ChEBI" id="CHEBI:15377"/>
        <dbReference type="ChEBI" id="CHEBI:15378"/>
        <dbReference type="ChEBI" id="CHEBI:15379"/>
        <dbReference type="ChEBI" id="CHEBI:29033"/>
        <dbReference type="ChEBI" id="CHEBI:29034"/>
        <dbReference type="EC" id="1.16.3.1"/>
    </reaction>
</comment>
<evidence type="ECO:0000256" key="3">
    <source>
        <dbReference type="ARBA" id="ARBA00022434"/>
    </source>
</evidence>
<dbReference type="PANTHER" id="PTHR30295:SF0">
    <property type="entry name" value="BACTERIOFERRITIN"/>
    <property type="match status" value="1"/>
</dbReference>
<dbReference type="NCBIfam" id="TIGR00754">
    <property type="entry name" value="bfr"/>
    <property type="match status" value="1"/>
</dbReference>
<keyword evidence="6 7" id="KW-0408">Iron</keyword>
<dbReference type="InterPro" id="IPR012347">
    <property type="entry name" value="Ferritin-like"/>
</dbReference>
<dbReference type="InterPro" id="IPR002024">
    <property type="entry name" value="Bacterioferritin"/>
</dbReference>
<evidence type="ECO:0000256" key="7">
    <source>
        <dbReference type="PIRNR" id="PIRNR002560"/>
    </source>
</evidence>
<dbReference type="GO" id="GO:0004322">
    <property type="term" value="F:ferroxidase activity"/>
    <property type="evidence" value="ECO:0007669"/>
    <property type="project" value="UniProtKB-EC"/>
</dbReference>
<gene>
    <name evidence="9" type="ORF">J2S75_004370</name>
</gene>
<sequence>MSTDSKVLEYLRKAIASEFRASSQYALHAGALENWGYGGLAKHERREAKDEQGHARRYIERLTFLKGDMDVGDIGAPAVGNSVPEILMSDLRAEREAVALYTEAAVHARSVGDLVTADLFESILADEEGHVNWLETQLGGIDALGLQGYLQQQFDRA</sequence>
<dbReference type="CDD" id="cd00907">
    <property type="entry name" value="Bacterioferritin"/>
    <property type="match status" value="1"/>
</dbReference>
<name>A0ABU0BJ82_9HYPH</name>
<organism evidence="9 10">
    <name type="scientific">Ancylobacter polymorphus</name>
    <dbReference type="NCBI Taxonomy" id="223390"/>
    <lineage>
        <taxon>Bacteria</taxon>
        <taxon>Pseudomonadati</taxon>
        <taxon>Pseudomonadota</taxon>
        <taxon>Alphaproteobacteria</taxon>
        <taxon>Hyphomicrobiales</taxon>
        <taxon>Xanthobacteraceae</taxon>
        <taxon>Ancylobacter</taxon>
    </lineage>
</organism>
<dbReference type="PROSITE" id="PS50905">
    <property type="entry name" value="FERRITIN_LIKE"/>
    <property type="match status" value="1"/>
</dbReference>